<feature type="transmembrane region" description="Helical" evidence="2">
    <location>
        <begin position="183"/>
        <end position="204"/>
    </location>
</feature>
<evidence type="ECO:0000256" key="2">
    <source>
        <dbReference type="SAM" id="Phobius"/>
    </source>
</evidence>
<keyword evidence="2" id="KW-0472">Membrane</keyword>
<organism evidence="3 4">
    <name type="scientific">Priestia megaterium</name>
    <name type="common">Bacillus megaterium</name>
    <dbReference type="NCBI Taxonomy" id="1404"/>
    <lineage>
        <taxon>Bacteria</taxon>
        <taxon>Bacillati</taxon>
        <taxon>Bacillota</taxon>
        <taxon>Bacilli</taxon>
        <taxon>Bacillales</taxon>
        <taxon>Bacillaceae</taxon>
        <taxon>Priestia</taxon>
    </lineage>
</organism>
<evidence type="ECO:0000256" key="1">
    <source>
        <dbReference type="SAM" id="Coils"/>
    </source>
</evidence>
<proteinExistence type="predicted"/>
<gene>
    <name evidence="3" type="ORF">ShirakiTB12_35760</name>
</gene>
<reference evidence="3" key="1">
    <citation type="journal article" date="2024" name="Appl Microbiol">
        <title>Effect of kuratsuki Bacillus and Priestia on Taste of Sake.</title>
        <authorList>
            <person name="Kobayashi K."/>
            <person name="Nishida H."/>
        </authorList>
    </citation>
    <scope>NUCLEOTIDE SEQUENCE</scope>
    <source>
        <strain evidence="3">B-12</strain>
    </source>
</reference>
<keyword evidence="2" id="KW-1133">Transmembrane helix</keyword>
<dbReference type="RefSeq" id="WP_108674826.1">
    <property type="nucleotide sequence ID" value="NZ_BSYK01000001.1"/>
</dbReference>
<name>A0AAX6BN06_PRIMG</name>
<keyword evidence="1" id="KW-0175">Coiled coil</keyword>
<evidence type="ECO:0000313" key="4">
    <source>
        <dbReference type="Proteomes" id="UP001165240"/>
    </source>
</evidence>
<dbReference type="AlphaFoldDB" id="A0AAX6BN06"/>
<keyword evidence="2" id="KW-0812">Transmembrane</keyword>
<comment type="caution">
    <text evidence="3">The sequence shown here is derived from an EMBL/GenBank/DDBJ whole genome shotgun (WGS) entry which is preliminary data.</text>
</comment>
<accession>A0AAX6BN06</accession>
<sequence length="460" mass="55464">MELFKIFYDMCLWVITYIYKLLEFIDINTKSFIWTVFLQYISLFGIFVFLLGGIQLTISSFRASVVRSLYEKNIRNKSLKRIWLTSELYYLIDKFLFIITPNVFKFSPYTNNSFDKISTFSLLRWYESLKSFILTMFSFSVDNVVIWVLIVGYYDSNIILNVIDFFSWNNISSFLKNLDFKTINAITSFATFILSFVILFLLRVPFLKAKAKRKIYDEKYEKSINYQMKNILELAKCLVYSQENIDKLQYQIESITNNFLAEISQQNKYGIYQDRLVIDKSYWTSKPDNSEELFKDYLSYNKELENIEENLKLIKDNLVEDAYRELNKSLFYEFVNLKVSSRGSFIGDYLLNRESLIDFYDVKLKNNRLLIETFSLVKQVEDGLLSKEKFLHKYNRFSSYTYEEIIEKKEKELEKKIFEFRRDLRNRLEESIYYYIVTREYVNKSSYKSRLSIRDWFFSK</sequence>
<dbReference type="EMBL" id="BSYK01000001">
    <property type="protein sequence ID" value="GMG75108.1"/>
    <property type="molecule type" value="Genomic_DNA"/>
</dbReference>
<feature type="coiled-coil region" evidence="1">
    <location>
        <begin position="290"/>
        <end position="321"/>
    </location>
</feature>
<protein>
    <submittedName>
        <fullName evidence="3">Uncharacterized protein</fullName>
    </submittedName>
</protein>
<feature type="transmembrane region" description="Helical" evidence="2">
    <location>
        <begin position="132"/>
        <end position="154"/>
    </location>
</feature>
<dbReference type="Proteomes" id="UP001165240">
    <property type="component" value="Unassembled WGS sequence"/>
</dbReference>
<evidence type="ECO:0000313" key="3">
    <source>
        <dbReference type="EMBL" id="GMG75108.1"/>
    </source>
</evidence>
<feature type="transmembrane region" description="Helical" evidence="2">
    <location>
        <begin position="31"/>
        <end position="54"/>
    </location>
</feature>